<evidence type="ECO:0000313" key="1">
    <source>
        <dbReference type="EMBL" id="ADH85927.1"/>
    </source>
</evidence>
<name>D6Z302_DESAT</name>
<protein>
    <submittedName>
        <fullName evidence="1">Uncharacterized protein</fullName>
    </submittedName>
</protein>
<sequence>MREYYSTQLAVVVGVLLLVVSAAFALKQSPELLEHRKAAQRVAVELPHPLAGMENCFDCHGPQSDWPYPPRHTGWSDHSCIRCHQGPE</sequence>
<dbReference type="AlphaFoldDB" id="D6Z302"/>
<accession>D6Z302</accession>
<dbReference type="Proteomes" id="UP000001508">
    <property type="component" value="Chromosome"/>
</dbReference>
<dbReference type="STRING" id="589865.DaAHT2_1230"/>
<dbReference type="KEGG" id="dak:DaAHT2_1230"/>
<proteinExistence type="predicted"/>
<reference evidence="2" key="1">
    <citation type="submission" date="2010-02" db="EMBL/GenBank/DDBJ databases">
        <title>Complete sequence of Desulfurivibrio alkaliphilus AHT2.</title>
        <authorList>
            <consortium name="US DOE Joint Genome Institute"/>
            <person name="Pitluck S."/>
            <person name="Chertkov O."/>
            <person name="Detter J.C."/>
            <person name="Han C."/>
            <person name="Tapia R."/>
            <person name="Larimer F."/>
            <person name="Land M."/>
            <person name="Hauser L."/>
            <person name="Kyrpides N."/>
            <person name="Mikhailova N."/>
            <person name="Sorokin D.Y."/>
            <person name="Muyzer G."/>
            <person name="Woyke T."/>
        </authorList>
    </citation>
    <scope>NUCLEOTIDE SEQUENCE [LARGE SCALE GENOMIC DNA]</scope>
    <source>
        <strain evidence="2">DSM 19089 / UNIQEM U267 / AHT2</strain>
    </source>
</reference>
<dbReference type="HOGENOM" id="CLU_2464014_0_0_7"/>
<dbReference type="RefSeq" id="WP_013163456.1">
    <property type="nucleotide sequence ID" value="NC_014216.1"/>
</dbReference>
<dbReference type="InterPro" id="IPR036280">
    <property type="entry name" value="Multihaem_cyt_sf"/>
</dbReference>
<dbReference type="OrthoDB" id="9867896at2"/>
<evidence type="ECO:0000313" key="2">
    <source>
        <dbReference type="Proteomes" id="UP000001508"/>
    </source>
</evidence>
<dbReference type="InParanoid" id="D6Z302"/>
<gene>
    <name evidence="1" type="ordered locus">DaAHT2_1230</name>
</gene>
<keyword evidence="2" id="KW-1185">Reference proteome</keyword>
<organism evidence="1 2">
    <name type="scientific">Desulfurivibrio alkaliphilus (strain DSM 19089 / UNIQEM U267 / AHT2)</name>
    <dbReference type="NCBI Taxonomy" id="589865"/>
    <lineage>
        <taxon>Bacteria</taxon>
        <taxon>Pseudomonadati</taxon>
        <taxon>Thermodesulfobacteriota</taxon>
        <taxon>Desulfobulbia</taxon>
        <taxon>Desulfobulbales</taxon>
        <taxon>Desulfobulbaceae</taxon>
        <taxon>Desulfurivibrio</taxon>
    </lineage>
</organism>
<dbReference type="EMBL" id="CP001940">
    <property type="protein sequence ID" value="ADH85927.1"/>
    <property type="molecule type" value="Genomic_DNA"/>
</dbReference>
<dbReference type="SUPFAM" id="SSF48695">
    <property type="entry name" value="Multiheme cytochromes"/>
    <property type="match status" value="1"/>
</dbReference>